<dbReference type="VEuPathDB" id="VectorBase:ISCW016653"/>
<dbReference type="EMBL" id="DS658583">
    <property type="protein sequence ID" value="EEC02963.1"/>
    <property type="molecule type" value="Genomic_DNA"/>
</dbReference>
<gene>
    <name evidence="1" type="ORF">IscW_ISCW016653</name>
</gene>
<dbReference type="PaxDb" id="6945-B7P8P1"/>
<dbReference type="AlphaFoldDB" id="B7P8P1"/>
<dbReference type="VEuPathDB" id="VectorBase:ISCP_005180"/>
<evidence type="ECO:0000313" key="1">
    <source>
        <dbReference type="EMBL" id="EEC02963.1"/>
    </source>
</evidence>
<dbReference type="VEuPathDB" id="VectorBase:ISCI016653"/>
<reference evidence="1 3" key="1">
    <citation type="submission" date="2008-03" db="EMBL/GenBank/DDBJ databases">
        <title>Annotation of Ixodes scapularis.</title>
        <authorList>
            <consortium name="Ixodes scapularis Genome Project Consortium"/>
            <person name="Caler E."/>
            <person name="Hannick L.I."/>
            <person name="Bidwell S."/>
            <person name="Joardar V."/>
            <person name="Thiagarajan M."/>
            <person name="Amedeo P."/>
            <person name="Galinsky K.J."/>
            <person name="Schobel S."/>
            <person name="Inman J."/>
            <person name="Hostetler J."/>
            <person name="Miller J."/>
            <person name="Hammond M."/>
            <person name="Megy K."/>
            <person name="Lawson D."/>
            <person name="Kodira C."/>
            <person name="Sutton G."/>
            <person name="Meyer J."/>
            <person name="Hill C.A."/>
            <person name="Birren B."/>
            <person name="Nene V."/>
            <person name="Collins F."/>
            <person name="Alarcon-Chaidez F."/>
            <person name="Wikel S."/>
            <person name="Strausberg R."/>
        </authorList>
    </citation>
    <scope>NUCLEOTIDE SEQUENCE [LARGE SCALE GENOMIC DNA]</scope>
    <source>
        <strain evidence="3">Wikel</strain>
        <strain evidence="1">Wikel colony</strain>
    </source>
</reference>
<dbReference type="OrthoDB" id="26681at2759"/>
<evidence type="ECO:0000313" key="2">
    <source>
        <dbReference type="EnsemblMetazoa" id="ISCW016653-PA"/>
    </source>
</evidence>
<proteinExistence type="predicted"/>
<dbReference type="EMBL" id="ABJB010933792">
    <property type="status" value="NOT_ANNOTATED_CDS"/>
    <property type="molecule type" value="Genomic_DNA"/>
</dbReference>
<keyword evidence="3" id="KW-1185">Reference proteome</keyword>
<name>B7P8P1_IXOSC</name>
<dbReference type="InParanoid" id="B7P8P1"/>
<reference evidence="2" key="2">
    <citation type="submission" date="2020-05" db="UniProtKB">
        <authorList>
            <consortium name="EnsemblMetazoa"/>
        </authorList>
    </citation>
    <scope>IDENTIFICATION</scope>
    <source>
        <strain evidence="2">wikel</strain>
    </source>
</reference>
<organism>
    <name type="scientific">Ixodes scapularis</name>
    <name type="common">Black-legged tick</name>
    <name type="synonym">Deer tick</name>
    <dbReference type="NCBI Taxonomy" id="6945"/>
    <lineage>
        <taxon>Eukaryota</taxon>
        <taxon>Metazoa</taxon>
        <taxon>Ecdysozoa</taxon>
        <taxon>Arthropoda</taxon>
        <taxon>Chelicerata</taxon>
        <taxon>Arachnida</taxon>
        <taxon>Acari</taxon>
        <taxon>Parasitiformes</taxon>
        <taxon>Ixodida</taxon>
        <taxon>Ixodoidea</taxon>
        <taxon>Ixodidae</taxon>
        <taxon>Ixodinae</taxon>
        <taxon>Ixodes</taxon>
    </lineage>
</organism>
<dbReference type="EnsemblMetazoa" id="ISCW016653-RA">
    <property type="protein sequence ID" value="ISCW016653-PA"/>
    <property type="gene ID" value="ISCW016653"/>
</dbReference>
<dbReference type="Proteomes" id="UP000001555">
    <property type="component" value="Unassembled WGS sequence"/>
</dbReference>
<accession>B7P8P1</accession>
<dbReference type="HOGENOM" id="CLU_2640851_0_0_1"/>
<evidence type="ECO:0000313" key="3">
    <source>
        <dbReference type="Proteomes" id="UP000001555"/>
    </source>
</evidence>
<protein>
    <submittedName>
        <fullName evidence="1 2">Uncharacterized protein</fullName>
    </submittedName>
</protein>
<sequence>MVEFRRQYGDCLKTDLQVNHSRGGSGSGPHLIDLPDGFLQGLETYLRECSDDCNTGVTVDTVHKASVAVQVLTILSR</sequence>